<sequence>MFGPRLGTVFASRWRALWFGASVLLLAYCSVPSPKETAKQQAEIAAKKHAANPWALEK</sequence>
<dbReference type="Proteomes" id="UP000594459">
    <property type="component" value="Chromosome"/>
</dbReference>
<accession>A0A7S8IUR8</accession>
<organism evidence="1 2">
    <name type="scientific">Qipengyuania soli</name>
    <dbReference type="NCBI Taxonomy" id="2782568"/>
    <lineage>
        <taxon>Bacteria</taxon>
        <taxon>Pseudomonadati</taxon>
        <taxon>Pseudomonadota</taxon>
        <taxon>Alphaproteobacteria</taxon>
        <taxon>Sphingomonadales</taxon>
        <taxon>Erythrobacteraceae</taxon>
        <taxon>Qipengyuania</taxon>
    </lineage>
</organism>
<name>A0A7S8IUR8_9SPHN</name>
<dbReference type="AlphaFoldDB" id="A0A7S8IUR8"/>
<reference evidence="1 2" key="1">
    <citation type="submission" date="2020-11" db="EMBL/GenBank/DDBJ databases">
        <title>The genome sequence of Erythrobacter sp. 6D36.</title>
        <authorList>
            <person name="Liu Y."/>
        </authorList>
    </citation>
    <scope>NUCLEOTIDE SEQUENCE [LARGE SCALE GENOMIC DNA]</scope>
    <source>
        <strain evidence="1 2">6D36</strain>
    </source>
</reference>
<gene>
    <name evidence="1" type="ORF">IRL76_14035</name>
</gene>
<dbReference type="RefSeq" id="WP_200981931.1">
    <property type="nucleotide sequence ID" value="NZ_CP064654.1"/>
</dbReference>
<evidence type="ECO:0000313" key="1">
    <source>
        <dbReference type="EMBL" id="QPC98927.1"/>
    </source>
</evidence>
<dbReference type="EMBL" id="CP064654">
    <property type="protein sequence ID" value="QPC98927.1"/>
    <property type="molecule type" value="Genomic_DNA"/>
</dbReference>
<keyword evidence="2" id="KW-1185">Reference proteome</keyword>
<proteinExistence type="predicted"/>
<evidence type="ECO:0000313" key="2">
    <source>
        <dbReference type="Proteomes" id="UP000594459"/>
    </source>
</evidence>
<protein>
    <submittedName>
        <fullName evidence="1">Uncharacterized protein</fullName>
    </submittedName>
</protein>
<dbReference type="KEGG" id="qso:IRL76_14035"/>